<reference evidence="1 2" key="1">
    <citation type="journal article" date="2024" name="BMC Genomics">
        <title>De novo assembly and annotation of Popillia japonica's genome with initial clues to its potential as an invasive pest.</title>
        <authorList>
            <person name="Cucini C."/>
            <person name="Boschi S."/>
            <person name="Funari R."/>
            <person name="Cardaioli E."/>
            <person name="Iannotti N."/>
            <person name="Marturano G."/>
            <person name="Paoli F."/>
            <person name="Bruttini M."/>
            <person name="Carapelli A."/>
            <person name="Frati F."/>
            <person name="Nardi F."/>
        </authorList>
    </citation>
    <scope>NUCLEOTIDE SEQUENCE [LARGE SCALE GENOMIC DNA]</scope>
    <source>
        <strain evidence="1">DMR45628</strain>
    </source>
</reference>
<sequence>MATPPCPFRPLIFQNGERRICGILYPIRRGQHPRVFQGMVNAVSAEYYIPFAGDSILVYFKTKADYDKFVQQYKNTFSNLDSTATRLAANKRRWMGPQIVAIFAAIFRVADVRRAFLLAWFDASGCRCCCYRPLRQ</sequence>
<proteinExistence type="predicted"/>
<evidence type="ECO:0000313" key="1">
    <source>
        <dbReference type="EMBL" id="KAK9708174.1"/>
    </source>
</evidence>
<accession>A0AAW1JUP5</accession>
<keyword evidence="2" id="KW-1185">Reference proteome</keyword>
<comment type="caution">
    <text evidence="1">The sequence shown here is derived from an EMBL/GenBank/DDBJ whole genome shotgun (WGS) entry which is preliminary data.</text>
</comment>
<name>A0AAW1JUP5_POPJA</name>
<gene>
    <name evidence="1" type="ORF">QE152_g27405</name>
</gene>
<dbReference type="AlphaFoldDB" id="A0AAW1JUP5"/>
<organism evidence="1 2">
    <name type="scientific">Popillia japonica</name>
    <name type="common">Japanese beetle</name>
    <dbReference type="NCBI Taxonomy" id="7064"/>
    <lineage>
        <taxon>Eukaryota</taxon>
        <taxon>Metazoa</taxon>
        <taxon>Ecdysozoa</taxon>
        <taxon>Arthropoda</taxon>
        <taxon>Hexapoda</taxon>
        <taxon>Insecta</taxon>
        <taxon>Pterygota</taxon>
        <taxon>Neoptera</taxon>
        <taxon>Endopterygota</taxon>
        <taxon>Coleoptera</taxon>
        <taxon>Polyphaga</taxon>
        <taxon>Scarabaeiformia</taxon>
        <taxon>Scarabaeidae</taxon>
        <taxon>Rutelinae</taxon>
        <taxon>Popillia</taxon>
    </lineage>
</organism>
<protein>
    <submittedName>
        <fullName evidence="1">Uncharacterized protein</fullName>
    </submittedName>
</protein>
<dbReference type="EMBL" id="JASPKY010000335">
    <property type="protein sequence ID" value="KAK9708174.1"/>
    <property type="molecule type" value="Genomic_DNA"/>
</dbReference>
<dbReference type="Proteomes" id="UP001458880">
    <property type="component" value="Unassembled WGS sequence"/>
</dbReference>
<evidence type="ECO:0000313" key="2">
    <source>
        <dbReference type="Proteomes" id="UP001458880"/>
    </source>
</evidence>